<dbReference type="InterPro" id="IPR017850">
    <property type="entry name" value="Alkaline_phosphatase_core_sf"/>
</dbReference>
<keyword evidence="3" id="KW-1185">Reference proteome</keyword>
<protein>
    <recommendedName>
        <fullName evidence="4">Sulfatase N-terminal domain-containing protein</fullName>
    </recommendedName>
</protein>
<feature type="compositionally biased region" description="Acidic residues" evidence="1">
    <location>
        <begin position="297"/>
        <end position="309"/>
    </location>
</feature>
<reference evidence="2" key="1">
    <citation type="submission" date="2017-08" db="EMBL/GenBank/DDBJ databases">
        <title>Haloferax marisrubri sp. nov., isolated from the Discovery deep brine-seawater interface in the Red Sea.</title>
        <authorList>
            <person name="Zhang G."/>
            <person name="Stingl U."/>
        </authorList>
    </citation>
    <scope>NUCLEOTIDE SEQUENCE [LARGE SCALE GENOMIC DNA]</scope>
    <source>
        <strain evidence="2">SB3</strain>
    </source>
</reference>
<evidence type="ECO:0000313" key="3">
    <source>
        <dbReference type="Proteomes" id="UP000053621"/>
    </source>
</evidence>
<evidence type="ECO:0008006" key="4">
    <source>
        <dbReference type="Google" id="ProtNLM"/>
    </source>
</evidence>
<dbReference type="SUPFAM" id="SSF53649">
    <property type="entry name" value="Alkaline phosphatase-like"/>
    <property type="match status" value="1"/>
</dbReference>
<proteinExistence type="predicted"/>
<comment type="caution">
    <text evidence="2">The sequence shown here is derived from an EMBL/GenBank/DDBJ whole genome shotgun (WGS) entry which is preliminary data.</text>
</comment>
<dbReference type="Proteomes" id="UP000053621">
    <property type="component" value="Unassembled WGS sequence"/>
</dbReference>
<gene>
    <name evidence="2" type="ORF">AUR65_014565</name>
</gene>
<dbReference type="AlphaFoldDB" id="A0A2P4NP80"/>
<evidence type="ECO:0000256" key="1">
    <source>
        <dbReference type="SAM" id="MobiDB-lite"/>
    </source>
</evidence>
<organism evidence="2 3">
    <name type="scientific">Haloferax marisrubri</name>
    <dbReference type="NCBI Taxonomy" id="1544719"/>
    <lineage>
        <taxon>Archaea</taxon>
        <taxon>Methanobacteriati</taxon>
        <taxon>Methanobacteriota</taxon>
        <taxon>Stenosarchaea group</taxon>
        <taxon>Halobacteria</taxon>
        <taxon>Halobacteriales</taxon>
        <taxon>Haloferacaceae</taxon>
        <taxon>Haloferax</taxon>
    </lineage>
</organism>
<dbReference type="EMBL" id="LOPW02000017">
    <property type="protein sequence ID" value="POG54941.1"/>
    <property type="molecule type" value="Genomic_DNA"/>
</dbReference>
<accession>A0A2P4NP80</accession>
<evidence type="ECO:0000313" key="2">
    <source>
        <dbReference type="EMBL" id="POG54941.1"/>
    </source>
</evidence>
<dbReference type="Gene3D" id="3.40.720.10">
    <property type="entry name" value="Alkaline Phosphatase, subunit A"/>
    <property type="match status" value="1"/>
</dbReference>
<sequence>MTLGDWVRESRARAKNMGARRAALVSANEFWVGGLRRLGHVWNYGTPVYERDWDVLLLLDACRYDLMRDVAAGGDYPFLEAMESVYSAASMSSEWMEKNFADEYDSEVANTAYVSGNPFSRELDGDRFARFDEVWRYGWDDDFGGIPPRRVTDRAIAAGREGDYDRLIVHYMQPHVPFREMPDTSSVNWGDPEENFGVKRGAEGEERGIWHRYRDGDLAHDAVWDAYRDNLEWVLDDVALLLENLDADTAVISSDHANAMGEWWCYGHPDYAPVPALKRVPWVETTGTDERTYEPTLEPDEEQLNDDEVSDRLEALGYK</sequence>
<feature type="compositionally biased region" description="Basic and acidic residues" evidence="1">
    <location>
        <begin position="310"/>
        <end position="319"/>
    </location>
</feature>
<feature type="region of interest" description="Disordered" evidence="1">
    <location>
        <begin position="288"/>
        <end position="319"/>
    </location>
</feature>
<name>A0A2P4NP80_9EURY</name>